<organism evidence="1 2">
    <name type="scientific">Dermacentor silvarum</name>
    <name type="common">Tick</name>
    <dbReference type="NCBI Taxonomy" id="543639"/>
    <lineage>
        <taxon>Eukaryota</taxon>
        <taxon>Metazoa</taxon>
        <taxon>Ecdysozoa</taxon>
        <taxon>Arthropoda</taxon>
        <taxon>Chelicerata</taxon>
        <taxon>Arachnida</taxon>
        <taxon>Acari</taxon>
        <taxon>Parasitiformes</taxon>
        <taxon>Ixodida</taxon>
        <taxon>Ixodoidea</taxon>
        <taxon>Ixodidae</taxon>
        <taxon>Rhipicephalinae</taxon>
        <taxon>Dermacentor</taxon>
    </lineage>
</organism>
<comment type="caution">
    <text evidence="1">The sequence shown here is derived from an EMBL/GenBank/DDBJ whole genome shotgun (WGS) entry which is preliminary data.</text>
</comment>
<dbReference type="Proteomes" id="UP000821865">
    <property type="component" value="Chromosome 5"/>
</dbReference>
<sequence length="776" mass="85521">MIVTFIIIGNVLDFIGPIATKLQKREGDIVDAYNMIDATLAHLKSVRQQIDTKFCSWFQMAEELANWVDTKLTKPRIAGFQRNHPNGKSLDVSQCLPSTFRVWISFLAMSPPRPGAGDGCILLRSDIVFKALQRKDSVLFDKLVRHGSLSGFVLPDSDDGMTLLHLVVSVDEFSVEFLDKLLDSGADPNAANADGVTALHIAAASGNADALERLVERGGDPSRRDPTGKDVLEVLVESEHWDCLGRVRQLLGLTVEDREDPETATPVNGSRHPTQDSNTSIISEVAGADDDADVSPRLSTPSDVSSETESLLNTAYVFPHPYLSPVYVDDKRARPRRRQRGTDVAGSAADGCEHSHTDESAWPSTSESSFDGASRSYDDAAPTDSSWASSNLSQELLRLSDEELREQLAACCGYDVGPVLDSNRNVHRHALAHYRLGARARVKLASTDSSYGSATNGNKAAALLQTCDFCEVVHKDPETGFVLKEEHYHSSSEADSSATTGVSSSGPENETVDVPPELQCLTNEQILAKLRSLGDTPGPVTDGTRLVYLNRLARLHLGLVTLHKSRDILSPDVHTLVLNAGNLDAYRDLEVAMMSDFDTPRPNSYWREGNTKGSFTYLLLDTRVTRNLPLRAPGLTLAERMSDFLKAVFYVGKGKRSRPFSHLCEALLVRKGLDKSLRKKEAEKTRKILQIWDSRHGVVSLHVFQNTLAVEAYTREACMIDAIGLRRLTNQKKGDVYGVVQSWNEKKRRKLGAYLVYKALNIFLSEGERHLGPLDL</sequence>
<evidence type="ECO:0000313" key="1">
    <source>
        <dbReference type="EMBL" id="KAH7949589.1"/>
    </source>
</evidence>
<gene>
    <name evidence="1" type="ORF">HPB49_012547</name>
</gene>
<keyword evidence="2" id="KW-1185">Reference proteome</keyword>
<accession>A0ACB8CRF5</accession>
<name>A0ACB8CRF5_DERSI</name>
<dbReference type="EMBL" id="CM023474">
    <property type="protein sequence ID" value="KAH7949589.1"/>
    <property type="molecule type" value="Genomic_DNA"/>
</dbReference>
<evidence type="ECO:0000313" key="2">
    <source>
        <dbReference type="Proteomes" id="UP000821865"/>
    </source>
</evidence>
<protein>
    <submittedName>
        <fullName evidence="1">Uncharacterized protein</fullName>
    </submittedName>
</protein>
<reference evidence="1" key="1">
    <citation type="submission" date="2020-05" db="EMBL/GenBank/DDBJ databases">
        <title>Large-scale comparative analyses of tick genomes elucidate their genetic diversity and vector capacities.</title>
        <authorList>
            <person name="Jia N."/>
            <person name="Wang J."/>
            <person name="Shi W."/>
            <person name="Du L."/>
            <person name="Sun Y."/>
            <person name="Zhan W."/>
            <person name="Jiang J."/>
            <person name="Wang Q."/>
            <person name="Zhang B."/>
            <person name="Ji P."/>
            <person name="Sakyi L.B."/>
            <person name="Cui X."/>
            <person name="Yuan T."/>
            <person name="Jiang B."/>
            <person name="Yang W."/>
            <person name="Lam T.T.-Y."/>
            <person name="Chang Q."/>
            <person name="Ding S."/>
            <person name="Wang X."/>
            <person name="Zhu J."/>
            <person name="Ruan X."/>
            <person name="Zhao L."/>
            <person name="Wei J."/>
            <person name="Que T."/>
            <person name="Du C."/>
            <person name="Cheng J."/>
            <person name="Dai P."/>
            <person name="Han X."/>
            <person name="Huang E."/>
            <person name="Gao Y."/>
            <person name="Liu J."/>
            <person name="Shao H."/>
            <person name="Ye R."/>
            <person name="Li L."/>
            <person name="Wei W."/>
            <person name="Wang X."/>
            <person name="Wang C."/>
            <person name="Yang T."/>
            <person name="Huo Q."/>
            <person name="Li W."/>
            <person name="Guo W."/>
            <person name="Chen H."/>
            <person name="Zhou L."/>
            <person name="Ni X."/>
            <person name="Tian J."/>
            <person name="Zhou Y."/>
            <person name="Sheng Y."/>
            <person name="Liu T."/>
            <person name="Pan Y."/>
            <person name="Xia L."/>
            <person name="Li J."/>
            <person name="Zhao F."/>
            <person name="Cao W."/>
        </authorList>
    </citation>
    <scope>NUCLEOTIDE SEQUENCE</scope>
    <source>
        <strain evidence="1">Dsil-2018</strain>
    </source>
</reference>
<proteinExistence type="predicted"/>